<dbReference type="PROSITE" id="PS51257">
    <property type="entry name" value="PROKAR_LIPOPROTEIN"/>
    <property type="match status" value="1"/>
</dbReference>
<feature type="region of interest" description="Disordered" evidence="1">
    <location>
        <begin position="31"/>
        <end position="61"/>
    </location>
</feature>
<feature type="chain" id="PRO_5026668430" description="Secreted protein/lipoprotein" evidence="2">
    <location>
        <begin position="31"/>
        <end position="188"/>
    </location>
</feature>
<dbReference type="OrthoDB" id="3534693at2"/>
<protein>
    <recommendedName>
        <fullName evidence="5">Secreted protein/lipoprotein</fullName>
    </recommendedName>
</protein>
<evidence type="ECO:0000313" key="3">
    <source>
        <dbReference type="EMBL" id="MTD57140.1"/>
    </source>
</evidence>
<name>A0A6N7Z7M6_9PSEU</name>
<dbReference type="AlphaFoldDB" id="A0A6N7Z7M6"/>
<feature type="region of interest" description="Disordered" evidence="1">
    <location>
        <begin position="140"/>
        <end position="172"/>
    </location>
</feature>
<gene>
    <name evidence="3" type="ORF">GKO32_24635</name>
</gene>
<organism evidence="3 4">
    <name type="scientific">Amycolatopsis pithecellobii</name>
    <dbReference type="NCBI Taxonomy" id="664692"/>
    <lineage>
        <taxon>Bacteria</taxon>
        <taxon>Bacillati</taxon>
        <taxon>Actinomycetota</taxon>
        <taxon>Actinomycetes</taxon>
        <taxon>Pseudonocardiales</taxon>
        <taxon>Pseudonocardiaceae</taxon>
        <taxon>Amycolatopsis</taxon>
    </lineage>
</organism>
<comment type="caution">
    <text evidence="3">The sequence shown here is derived from an EMBL/GenBank/DDBJ whole genome shotgun (WGS) entry which is preliminary data.</text>
</comment>
<evidence type="ECO:0000256" key="1">
    <source>
        <dbReference type="SAM" id="MobiDB-lite"/>
    </source>
</evidence>
<dbReference type="Proteomes" id="UP000440096">
    <property type="component" value="Unassembled WGS sequence"/>
</dbReference>
<feature type="compositionally biased region" description="Low complexity" evidence="1">
    <location>
        <begin position="37"/>
        <end position="54"/>
    </location>
</feature>
<evidence type="ECO:0008006" key="5">
    <source>
        <dbReference type="Google" id="ProtNLM"/>
    </source>
</evidence>
<accession>A0A6N7Z7M6</accession>
<keyword evidence="4" id="KW-1185">Reference proteome</keyword>
<reference evidence="3 4" key="1">
    <citation type="submission" date="2019-11" db="EMBL/GenBank/DDBJ databases">
        <title>Draft genome of Amycolatopsis RM579.</title>
        <authorList>
            <person name="Duangmal K."/>
            <person name="Mingma R."/>
        </authorList>
    </citation>
    <scope>NUCLEOTIDE SEQUENCE [LARGE SCALE GENOMIC DNA]</scope>
    <source>
        <strain evidence="3 4">RM579</strain>
    </source>
</reference>
<feature type="signal peptide" evidence="2">
    <location>
        <begin position="1"/>
        <end position="30"/>
    </location>
</feature>
<keyword evidence="2" id="KW-0732">Signal</keyword>
<sequence length="188" mass="19793">MIVSIRRWPKPIALAGMVLAPMLVAGCSGADAPAPTSSPNLSAPSQAPSAPSASGQDQRQAVEAAYTQFWPRTMHADDKPEDTWHDALAAVATDPQFTTTLNAMRYQKQAGIKIYGDVTARIVSVEVSGDTAKVVDCQDASHTGQADAKTGDRKTVGVPRNPVNASLKRDSSDGQWKVAEVSFPGGTC</sequence>
<dbReference type="RefSeq" id="WP_154759282.1">
    <property type="nucleotide sequence ID" value="NZ_WMBA01000044.1"/>
</dbReference>
<proteinExistence type="predicted"/>
<evidence type="ECO:0000313" key="4">
    <source>
        <dbReference type="Proteomes" id="UP000440096"/>
    </source>
</evidence>
<evidence type="ECO:0000256" key="2">
    <source>
        <dbReference type="SAM" id="SignalP"/>
    </source>
</evidence>
<dbReference type="EMBL" id="WMBA01000044">
    <property type="protein sequence ID" value="MTD57140.1"/>
    <property type="molecule type" value="Genomic_DNA"/>
</dbReference>